<dbReference type="GO" id="GO:0000455">
    <property type="term" value="P:enzyme-directed rRNA pseudouridine synthesis"/>
    <property type="evidence" value="ECO:0007669"/>
    <property type="project" value="TreeGrafter"/>
</dbReference>
<evidence type="ECO:0000259" key="2">
    <source>
        <dbReference type="Pfam" id="PF00849"/>
    </source>
</evidence>
<dbReference type="CDD" id="cd02869">
    <property type="entry name" value="PseudoU_synth_RluA_like"/>
    <property type="match status" value="1"/>
</dbReference>
<sequence length="246" mass="27758">MSNKDEPQWQGEISMQGWLGEARPATRSEEGHVRFVHNLDFATSGVLLAATSHEAAAYLSLLFRERRCLKMYAALVFGWPEWEHRNVTDRIQINQRRFKQRVSKGGKKSHTEAFVAARGWLRFAPHRGRRATLVWLIPHTGRRHQLRLHMAHIGHPIVGDFTYAGDAGCYRTFLHACAIRLPRPDARAAELLTSHPAPSLEIFAPLSPDGWKSLFWTNAPIASPAIWRDAAATALGRDLYGATRVP</sequence>
<feature type="domain" description="Pseudouridine synthase RsuA/RluA-like" evidence="2">
    <location>
        <begin position="27"/>
        <end position="152"/>
    </location>
</feature>
<accession>A0A7S4BVF3</accession>
<dbReference type="EMBL" id="HBIZ01048215">
    <property type="protein sequence ID" value="CAE0778217.1"/>
    <property type="molecule type" value="Transcribed_RNA"/>
</dbReference>
<dbReference type="AlphaFoldDB" id="A0A7S4BVF3"/>
<comment type="similarity">
    <text evidence="1">Belongs to the pseudouridine synthase RluA family.</text>
</comment>
<evidence type="ECO:0000256" key="1">
    <source>
        <dbReference type="ARBA" id="ARBA00010876"/>
    </source>
</evidence>
<dbReference type="PANTHER" id="PTHR21600">
    <property type="entry name" value="MITOCHONDRIAL RNA PSEUDOURIDINE SYNTHASE"/>
    <property type="match status" value="1"/>
</dbReference>
<dbReference type="GO" id="GO:0003723">
    <property type="term" value="F:RNA binding"/>
    <property type="evidence" value="ECO:0007669"/>
    <property type="project" value="InterPro"/>
</dbReference>
<dbReference type="InterPro" id="IPR006145">
    <property type="entry name" value="PsdUridine_synth_RsuA/RluA"/>
</dbReference>
<gene>
    <name evidence="3" type="ORF">PCAR00345_LOCUS30856</name>
</gene>
<dbReference type="InterPro" id="IPR020103">
    <property type="entry name" value="PsdUridine_synth_cat_dom_sf"/>
</dbReference>
<dbReference type="Gene3D" id="3.30.2350.10">
    <property type="entry name" value="Pseudouridine synthase"/>
    <property type="match status" value="1"/>
</dbReference>
<protein>
    <recommendedName>
        <fullName evidence="2">Pseudouridine synthase RsuA/RluA-like domain-containing protein</fullName>
    </recommendedName>
</protein>
<proteinExistence type="inferred from homology"/>
<dbReference type="SUPFAM" id="SSF55120">
    <property type="entry name" value="Pseudouridine synthase"/>
    <property type="match status" value="1"/>
</dbReference>
<evidence type="ECO:0000313" key="3">
    <source>
        <dbReference type="EMBL" id="CAE0778217.1"/>
    </source>
</evidence>
<name>A0A7S4BVF3_CHRCT</name>
<dbReference type="Pfam" id="PF00849">
    <property type="entry name" value="PseudoU_synth_2"/>
    <property type="match status" value="1"/>
</dbReference>
<dbReference type="GO" id="GO:0009982">
    <property type="term" value="F:pseudouridine synthase activity"/>
    <property type="evidence" value="ECO:0007669"/>
    <property type="project" value="InterPro"/>
</dbReference>
<dbReference type="InterPro" id="IPR050188">
    <property type="entry name" value="RluA_PseudoU_synthase"/>
</dbReference>
<dbReference type="PANTHER" id="PTHR21600:SF87">
    <property type="entry name" value="RNA PSEUDOURIDYLATE SYNTHASE DOMAIN-CONTAINING PROTEIN 1"/>
    <property type="match status" value="1"/>
</dbReference>
<organism evidence="3">
    <name type="scientific">Chrysotila carterae</name>
    <name type="common">Marine alga</name>
    <name type="synonym">Syracosphaera carterae</name>
    <dbReference type="NCBI Taxonomy" id="13221"/>
    <lineage>
        <taxon>Eukaryota</taxon>
        <taxon>Haptista</taxon>
        <taxon>Haptophyta</taxon>
        <taxon>Prymnesiophyceae</taxon>
        <taxon>Isochrysidales</taxon>
        <taxon>Isochrysidaceae</taxon>
        <taxon>Chrysotila</taxon>
    </lineage>
</organism>
<reference evidence="3" key="1">
    <citation type="submission" date="2021-01" db="EMBL/GenBank/DDBJ databases">
        <authorList>
            <person name="Corre E."/>
            <person name="Pelletier E."/>
            <person name="Niang G."/>
            <person name="Scheremetjew M."/>
            <person name="Finn R."/>
            <person name="Kale V."/>
            <person name="Holt S."/>
            <person name="Cochrane G."/>
            <person name="Meng A."/>
            <person name="Brown T."/>
            <person name="Cohen L."/>
        </authorList>
    </citation>
    <scope>NUCLEOTIDE SEQUENCE</scope>
    <source>
        <strain evidence="3">CCMP645</strain>
    </source>
</reference>